<comment type="caution">
    <text evidence="1">The sequence shown here is derived from an EMBL/GenBank/DDBJ whole genome shotgun (WGS) entry which is preliminary data.</text>
</comment>
<evidence type="ECO:0000313" key="1">
    <source>
        <dbReference type="EMBL" id="PWA04973.1"/>
    </source>
</evidence>
<accession>A0A2U1JJE0</accession>
<protein>
    <submittedName>
        <fullName evidence="1">Uncharacterized protein</fullName>
    </submittedName>
</protein>
<keyword evidence="2" id="KW-1185">Reference proteome</keyword>
<dbReference type="OrthoDB" id="2645682at2"/>
<dbReference type="RefSeq" id="WP_116556365.1">
    <property type="nucleotide sequence ID" value="NZ_QCZG01000082.1"/>
</dbReference>
<evidence type="ECO:0000313" key="2">
    <source>
        <dbReference type="Proteomes" id="UP000245998"/>
    </source>
</evidence>
<sequence length="166" mass="19210">MREVNYRNNDYYSNDSFNNEVLGLIAIYYVLKHAHKMSSAKVMLILPLAFHNNIVRYINDSRTDVKSIDQLIIKKPEFFSNFNERFYSMLEISANSTLILAAMNLISIQEDGMIVLKDSDENLLLESTKKKDIGIRAFNIVKASKGIGELLNQRKENLYLQLRVEI</sequence>
<dbReference type="InterPro" id="IPR045390">
    <property type="entry name" value="ABC-3C_MC3"/>
</dbReference>
<dbReference type="Pfam" id="PF20131">
    <property type="entry name" value="MC3"/>
    <property type="match status" value="1"/>
</dbReference>
<dbReference type="Proteomes" id="UP000245998">
    <property type="component" value="Unassembled WGS sequence"/>
</dbReference>
<dbReference type="AlphaFoldDB" id="A0A2U1JJE0"/>
<organism evidence="1 2">
    <name type="scientific">Pueribacillus theae</name>
    <dbReference type="NCBI Taxonomy" id="2171751"/>
    <lineage>
        <taxon>Bacteria</taxon>
        <taxon>Bacillati</taxon>
        <taxon>Bacillota</taxon>
        <taxon>Bacilli</taxon>
        <taxon>Bacillales</taxon>
        <taxon>Bacillaceae</taxon>
        <taxon>Pueribacillus</taxon>
    </lineage>
</organism>
<name>A0A2U1JJE0_9BACI</name>
<proteinExistence type="predicted"/>
<dbReference type="EMBL" id="QCZG01000082">
    <property type="protein sequence ID" value="PWA04973.1"/>
    <property type="molecule type" value="Genomic_DNA"/>
</dbReference>
<reference evidence="1 2" key="1">
    <citation type="submission" date="2018-04" db="EMBL/GenBank/DDBJ databases">
        <title>Camelliibacillus theae gen. nov., sp. nov., isolated from Pu'er tea.</title>
        <authorList>
            <person name="Niu L."/>
        </authorList>
    </citation>
    <scope>NUCLEOTIDE SEQUENCE [LARGE SCALE GENOMIC DNA]</scope>
    <source>
        <strain evidence="1 2">T8</strain>
    </source>
</reference>
<gene>
    <name evidence="1" type="ORF">DCC39_18505</name>
</gene>